<organism evidence="8 9">
    <name type="scientific">Aquirufa nivalisilvae</name>
    <dbReference type="NCBI Taxonomy" id="2516557"/>
    <lineage>
        <taxon>Bacteria</taxon>
        <taxon>Pseudomonadati</taxon>
        <taxon>Bacteroidota</taxon>
        <taxon>Cytophagia</taxon>
        <taxon>Cytophagales</taxon>
        <taxon>Flectobacillaceae</taxon>
        <taxon>Aquirufa</taxon>
    </lineage>
</organism>
<proteinExistence type="inferred from homology"/>
<evidence type="ECO:0000313" key="8">
    <source>
        <dbReference type="EMBL" id="AWL08653.1"/>
    </source>
</evidence>
<dbReference type="Pfam" id="PF02308">
    <property type="entry name" value="MgtC"/>
    <property type="match status" value="1"/>
</dbReference>
<dbReference type="InterPro" id="IPR003416">
    <property type="entry name" value="MgtC/SapB/SrpB/YhiD_fam"/>
</dbReference>
<keyword evidence="6" id="KW-0472">Membrane</keyword>
<keyword evidence="5" id="KW-1133">Transmembrane helix</keyword>
<dbReference type="GO" id="GO:0005886">
    <property type="term" value="C:plasma membrane"/>
    <property type="evidence" value="ECO:0007669"/>
    <property type="project" value="UniProtKB-SubCell"/>
</dbReference>
<evidence type="ECO:0000256" key="3">
    <source>
        <dbReference type="ARBA" id="ARBA00022475"/>
    </source>
</evidence>
<name>A0A2S2DTD0_9BACT</name>
<evidence type="ECO:0000256" key="2">
    <source>
        <dbReference type="ARBA" id="ARBA00009298"/>
    </source>
</evidence>
<reference evidence="9" key="1">
    <citation type="submission" date="2018-05" db="EMBL/GenBank/DDBJ databases">
        <title>Pseudarcicella sp. HME7025 Genome sequencing and assembly.</title>
        <authorList>
            <person name="Kim H."/>
            <person name="Kang H."/>
            <person name="Joh K."/>
        </authorList>
    </citation>
    <scope>NUCLEOTIDE SEQUENCE [LARGE SCALE GENOMIC DNA]</scope>
    <source>
        <strain evidence="9">HME7025</strain>
    </source>
</reference>
<evidence type="ECO:0000259" key="7">
    <source>
        <dbReference type="Pfam" id="PF02308"/>
    </source>
</evidence>
<dbReference type="OrthoDB" id="9811198at2"/>
<protein>
    <submittedName>
        <fullName evidence="8">Protein MgtC</fullName>
    </submittedName>
</protein>
<dbReference type="AlphaFoldDB" id="A0A2S2DTD0"/>
<dbReference type="EMBL" id="CP029346">
    <property type="protein sequence ID" value="AWL08653.1"/>
    <property type="molecule type" value="Genomic_DNA"/>
</dbReference>
<comment type="subcellular location">
    <subcellularLocation>
        <location evidence="1">Cell membrane</location>
        <topology evidence="1">Multi-pass membrane protein</topology>
    </subcellularLocation>
</comment>
<keyword evidence="9" id="KW-1185">Reference proteome</keyword>
<dbReference type="PANTHER" id="PTHR33778:SF1">
    <property type="entry name" value="MAGNESIUM TRANSPORTER YHID-RELATED"/>
    <property type="match status" value="1"/>
</dbReference>
<keyword evidence="4" id="KW-0812">Transmembrane</keyword>
<evidence type="ECO:0000256" key="5">
    <source>
        <dbReference type="ARBA" id="ARBA00022989"/>
    </source>
</evidence>
<accession>A0A2S2DTD0</accession>
<dbReference type="KEGG" id="psez:HME7025_00782"/>
<gene>
    <name evidence="8" type="ORF">HME7025_00782</name>
</gene>
<dbReference type="InterPro" id="IPR049177">
    <property type="entry name" value="MgtC_SapB_SrpB_YhiD_N"/>
</dbReference>
<keyword evidence="3" id="KW-1003">Cell membrane</keyword>
<sequence length="208" mass="23277">MYIDLERILLSILIGAVIGLEREYRSKSAGLRTMILVCVGSCIFTLLSYKIGLGSQDRIAANVLTGIGFLGAGVIFREKDRVTGITTATTIWVVSALGMTIGAGFELLACFTSAIVILILSAFILVQNFISKLNHVRVYTLKFEYSDTFDYKYVEQLFKKLKMKILYSQKIKSGKDFTFNLTVQGSEKAHHMIASQLLKNDQIKHLEF</sequence>
<evidence type="ECO:0000256" key="1">
    <source>
        <dbReference type="ARBA" id="ARBA00004651"/>
    </source>
</evidence>
<dbReference type="PANTHER" id="PTHR33778">
    <property type="entry name" value="PROTEIN MGTC"/>
    <property type="match status" value="1"/>
</dbReference>
<feature type="domain" description="MgtC/SapB/SrpB/YhiD N-terminal" evidence="7">
    <location>
        <begin position="8"/>
        <end position="124"/>
    </location>
</feature>
<dbReference type="PRINTS" id="PR01837">
    <property type="entry name" value="MGTCSAPBPROT"/>
</dbReference>
<comment type="similarity">
    <text evidence="2">Belongs to the MgtC/SapB family.</text>
</comment>
<evidence type="ECO:0000256" key="6">
    <source>
        <dbReference type="ARBA" id="ARBA00023136"/>
    </source>
</evidence>
<dbReference type="Proteomes" id="UP000245468">
    <property type="component" value="Chromosome"/>
</dbReference>
<evidence type="ECO:0000256" key="4">
    <source>
        <dbReference type="ARBA" id="ARBA00022692"/>
    </source>
</evidence>
<dbReference type="RefSeq" id="WP_109322388.1">
    <property type="nucleotide sequence ID" value="NZ_CP029346.1"/>
</dbReference>
<evidence type="ECO:0000313" key="9">
    <source>
        <dbReference type="Proteomes" id="UP000245468"/>
    </source>
</evidence>